<dbReference type="Pfam" id="PF11705">
    <property type="entry name" value="RNA_pol_3_Rpc31"/>
    <property type="match status" value="1"/>
</dbReference>
<name>A0ABR1BV32_NECAM</name>
<keyword evidence="6" id="KW-1185">Reference proteome</keyword>
<feature type="compositionally biased region" description="Acidic residues" evidence="4">
    <location>
        <begin position="174"/>
        <end position="191"/>
    </location>
</feature>
<feature type="region of interest" description="Disordered" evidence="4">
    <location>
        <begin position="169"/>
        <end position="236"/>
    </location>
</feature>
<evidence type="ECO:0000256" key="3">
    <source>
        <dbReference type="ARBA" id="ARBA00023242"/>
    </source>
</evidence>
<evidence type="ECO:0008006" key="7">
    <source>
        <dbReference type="Google" id="ProtNLM"/>
    </source>
</evidence>
<dbReference type="InterPro" id="IPR024661">
    <property type="entry name" value="RNA_pol_III_Rpc31"/>
</dbReference>
<feature type="compositionally biased region" description="Acidic residues" evidence="4">
    <location>
        <begin position="200"/>
        <end position="210"/>
    </location>
</feature>
<proteinExistence type="inferred from homology"/>
<dbReference type="Proteomes" id="UP001303046">
    <property type="component" value="Unassembled WGS sequence"/>
</dbReference>
<comment type="similarity">
    <text evidence="2">Belongs to the eukaryotic RPC7 RNA polymerase subunit family.</text>
</comment>
<dbReference type="EMBL" id="JAVFWL010000001">
    <property type="protein sequence ID" value="KAK6729014.1"/>
    <property type="molecule type" value="Genomic_DNA"/>
</dbReference>
<protein>
    <recommendedName>
        <fullName evidence="7">DNA-directed RNA polymerase III subunit</fullName>
    </recommendedName>
</protein>
<dbReference type="PANTHER" id="PTHR15367">
    <property type="entry name" value="DNA-DIRECTED RNA POLYMERASE III"/>
    <property type="match status" value="1"/>
</dbReference>
<evidence type="ECO:0000256" key="4">
    <source>
        <dbReference type="SAM" id="MobiDB-lite"/>
    </source>
</evidence>
<comment type="caution">
    <text evidence="5">The sequence shown here is derived from an EMBL/GenBank/DDBJ whole genome shotgun (WGS) entry which is preliminary data.</text>
</comment>
<evidence type="ECO:0000256" key="1">
    <source>
        <dbReference type="ARBA" id="ARBA00004123"/>
    </source>
</evidence>
<organism evidence="5 6">
    <name type="scientific">Necator americanus</name>
    <name type="common">Human hookworm</name>
    <dbReference type="NCBI Taxonomy" id="51031"/>
    <lineage>
        <taxon>Eukaryota</taxon>
        <taxon>Metazoa</taxon>
        <taxon>Ecdysozoa</taxon>
        <taxon>Nematoda</taxon>
        <taxon>Chromadorea</taxon>
        <taxon>Rhabditida</taxon>
        <taxon>Rhabditina</taxon>
        <taxon>Rhabditomorpha</taxon>
        <taxon>Strongyloidea</taxon>
        <taxon>Ancylostomatidae</taxon>
        <taxon>Bunostominae</taxon>
        <taxon>Necator</taxon>
    </lineage>
</organism>
<keyword evidence="3" id="KW-0539">Nucleus</keyword>
<dbReference type="PANTHER" id="PTHR15367:SF2">
    <property type="entry name" value="DNA-DIRECTED RNA POLYMERASE III SUBUNIT"/>
    <property type="match status" value="1"/>
</dbReference>
<reference evidence="5 6" key="1">
    <citation type="submission" date="2023-08" db="EMBL/GenBank/DDBJ databases">
        <title>A Necator americanus chromosomal reference genome.</title>
        <authorList>
            <person name="Ilik V."/>
            <person name="Petrzelkova K.J."/>
            <person name="Pardy F."/>
            <person name="Fuh T."/>
            <person name="Niatou-Singa F.S."/>
            <person name="Gouil Q."/>
            <person name="Baker L."/>
            <person name="Ritchie M.E."/>
            <person name="Jex A.R."/>
            <person name="Gazzola D."/>
            <person name="Li H."/>
            <person name="Toshio Fujiwara R."/>
            <person name="Zhan B."/>
            <person name="Aroian R.V."/>
            <person name="Pafco B."/>
            <person name="Schwarz E.M."/>
        </authorList>
    </citation>
    <scope>NUCLEOTIDE SEQUENCE [LARGE SCALE GENOMIC DNA]</scope>
    <source>
        <strain evidence="5 6">Aroian</strain>
        <tissue evidence="5">Whole animal</tissue>
    </source>
</reference>
<evidence type="ECO:0000313" key="6">
    <source>
        <dbReference type="Proteomes" id="UP001303046"/>
    </source>
</evidence>
<gene>
    <name evidence="5" type="primary">Necator_chrI.g2335</name>
    <name evidence="5" type="ORF">RB195_006208</name>
</gene>
<sequence>MLKYCLNKCTDKSESFLSDLSMGGRGRGRGSGPGTTVRAVAQALGIARNDMASFTNQRTVEDPPDYPTVQRALIPLELSNELQYISELKLELINRFQESPFYLDNVQVKDIRRYTDKYNEVHRERLEPDFTRLPEELCWRREKATLSSAKRRRIEDTIEIIQQKLVNLERAEQQDENEEEVEDEEGSENSEEAPGSNVPSDEDFGEEDNDYCATYFDNGEGYGDVGSDDNMDGEEY</sequence>
<comment type="subcellular location">
    <subcellularLocation>
        <location evidence="1">Nucleus</location>
    </subcellularLocation>
</comment>
<evidence type="ECO:0000313" key="5">
    <source>
        <dbReference type="EMBL" id="KAK6729014.1"/>
    </source>
</evidence>
<evidence type="ECO:0000256" key="2">
    <source>
        <dbReference type="ARBA" id="ARBA00008352"/>
    </source>
</evidence>
<feature type="compositionally biased region" description="Acidic residues" evidence="4">
    <location>
        <begin position="226"/>
        <end position="236"/>
    </location>
</feature>
<accession>A0ABR1BV32</accession>